<dbReference type="AlphaFoldDB" id="A0A163HI40"/>
<evidence type="ECO:0000313" key="2">
    <source>
        <dbReference type="Proteomes" id="UP000076837"/>
    </source>
</evidence>
<dbReference type="STRING" id="5454.A0A163HI40"/>
<gene>
    <name evidence="1" type="ORF">ST47_g3539</name>
</gene>
<reference evidence="1 2" key="1">
    <citation type="journal article" date="2016" name="Sci. Rep.">
        <title>Draft genome sequencing and secretome analysis of fungal phytopathogen Ascochyta rabiei provides insight into the necrotrophic effector repertoire.</title>
        <authorList>
            <person name="Verma S."/>
            <person name="Gazara R.K."/>
            <person name="Nizam S."/>
            <person name="Parween S."/>
            <person name="Chattopadhyay D."/>
            <person name="Verma P.K."/>
        </authorList>
    </citation>
    <scope>NUCLEOTIDE SEQUENCE [LARGE SCALE GENOMIC DNA]</scope>
    <source>
        <strain evidence="1 2">ArDII</strain>
    </source>
</reference>
<evidence type="ECO:0000313" key="1">
    <source>
        <dbReference type="EMBL" id="KZM25300.1"/>
    </source>
</evidence>
<protein>
    <submittedName>
        <fullName evidence="1">Sequence-specific DNA binding RNA polymerase II transcription factor</fullName>
    </submittedName>
</protein>
<comment type="caution">
    <text evidence="1">The sequence shown here is derived from an EMBL/GenBank/DDBJ whole genome shotgun (WGS) entry which is preliminary data.</text>
</comment>
<dbReference type="EMBL" id="JYNV01000129">
    <property type="protein sequence ID" value="KZM25300.1"/>
    <property type="molecule type" value="Genomic_DNA"/>
</dbReference>
<accession>A0A163HI40</accession>
<keyword evidence="2" id="KW-1185">Reference proteome</keyword>
<name>A0A163HI40_DIDRA</name>
<proteinExistence type="predicted"/>
<organism evidence="1 2">
    <name type="scientific">Didymella rabiei</name>
    <name type="common">Chickpea ascochyta blight fungus</name>
    <name type="synonym">Mycosphaerella rabiei</name>
    <dbReference type="NCBI Taxonomy" id="5454"/>
    <lineage>
        <taxon>Eukaryota</taxon>
        <taxon>Fungi</taxon>
        <taxon>Dikarya</taxon>
        <taxon>Ascomycota</taxon>
        <taxon>Pezizomycotina</taxon>
        <taxon>Dothideomycetes</taxon>
        <taxon>Pleosporomycetidae</taxon>
        <taxon>Pleosporales</taxon>
        <taxon>Pleosporineae</taxon>
        <taxon>Didymellaceae</taxon>
        <taxon>Ascochyta</taxon>
    </lineage>
</organism>
<dbReference type="Proteomes" id="UP000076837">
    <property type="component" value="Unassembled WGS sequence"/>
</dbReference>
<sequence length="150" mass="16979">MPIALTYNEALLFHHFTTHLGRWMDCTNAARIFTLSVSEKARESPVLCHAVLCFAARHRRDDSTAEASYERCVNLLIGRLDGDSASYDDMLLAAVLLLHFAEQLNGKLPRAGRLDSLRLPLSSPHQLRLARQAPFERDFKYSPCFSEQFG</sequence>